<dbReference type="Proteomes" id="UP000828048">
    <property type="component" value="Chromosome 5"/>
</dbReference>
<comment type="caution">
    <text evidence="1">The sequence shown here is derived from an EMBL/GenBank/DDBJ whole genome shotgun (WGS) entry which is preliminary data.</text>
</comment>
<organism evidence="1 2">
    <name type="scientific">Vaccinium darrowii</name>
    <dbReference type="NCBI Taxonomy" id="229202"/>
    <lineage>
        <taxon>Eukaryota</taxon>
        <taxon>Viridiplantae</taxon>
        <taxon>Streptophyta</taxon>
        <taxon>Embryophyta</taxon>
        <taxon>Tracheophyta</taxon>
        <taxon>Spermatophyta</taxon>
        <taxon>Magnoliopsida</taxon>
        <taxon>eudicotyledons</taxon>
        <taxon>Gunneridae</taxon>
        <taxon>Pentapetalae</taxon>
        <taxon>asterids</taxon>
        <taxon>Ericales</taxon>
        <taxon>Ericaceae</taxon>
        <taxon>Vaccinioideae</taxon>
        <taxon>Vaccinieae</taxon>
        <taxon>Vaccinium</taxon>
    </lineage>
</organism>
<proteinExistence type="predicted"/>
<gene>
    <name evidence="1" type="ORF">Vadar_015922</name>
</gene>
<keyword evidence="2" id="KW-1185">Reference proteome</keyword>
<evidence type="ECO:0000313" key="2">
    <source>
        <dbReference type="Proteomes" id="UP000828048"/>
    </source>
</evidence>
<evidence type="ECO:0000313" key="1">
    <source>
        <dbReference type="EMBL" id="KAH7846600.1"/>
    </source>
</evidence>
<sequence>MELFRKAVTVKLSHNNMYLIAKDDEECVCLEREGASKNAIWVVELVNGKKDKNYVRFRSCYDKYLTASNMLLRPGSRERKVLQTLPKQAEPSAADWEPIKDDFFSWQFQTPSGSFLRRNWGLPPIWNPVTHDIPRPMRMHKIVWEVEVLESLSFSYPLPLPLSYRLPTNRIDPSPSSSNVNAPTNGSLPTVAPPKFGKVLEHEVAWPLPPPPPKI</sequence>
<reference evidence="1 2" key="1">
    <citation type="journal article" date="2021" name="Hortic Res">
        <title>High-quality reference genome and annotation aids understanding of berry development for evergreen blueberry (Vaccinium darrowii).</title>
        <authorList>
            <person name="Yu J."/>
            <person name="Hulse-Kemp A.M."/>
            <person name="Babiker E."/>
            <person name="Staton M."/>
        </authorList>
    </citation>
    <scope>NUCLEOTIDE SEQUENCE [LARGE SCALE GENOMIC DNA]</scope>
    <source>
        <strain evidence="2">cv. NJ 8807/NJ 8810</strain>
        <tissue evidence="1">Young leaf</tissue>
    </source>
</reference>
<dbReference type="EMBL" id="CM037155">
    <property type="protein sequence ID" value="KAH7846600.1"/>
    <property type="molecule type" value="Genomic_DNA"/>
</dbReference>
<accession>A0ACB7Y109</accession>
<name>A0ACB7Y109_9ERIC</name>
<protein>
    <submittedName>
        <fullName evidence="1">Uncharacterized protein</fullName>
    </submittedName>
</protein>